<name>A0A0E3W3P0_9FIRM</name>
<dbReference type="CDD" id="cd00338">
    <property type="entry name" value="Ser_Recombinase"/>
    <property type="match status" value="1"/>
</dbReference>
<dbReference type="Gene3D" id="3.40.50.1390">
    <property type="entry name" value="Resolvase, N-terminal catalytic domain"/>
    <property type="match status" value="1"/>
</dbReference>
<gene>
    <name evidence="2" type="ORF">2311</name>
</gene>
<protein>
    <submittedName>
        <fullName evidence="2">Resolvase, N-terminal</fullName>
    </submittedName>
</protein>
<organism evidence="2 3">
    <name type="scientific">Syntrophomonas zehnderi OL-4</name>
    <dbReference type="NCBI Taxonomy" id="690567"/>
    <lineage>
        <taxon>Bacteria</taxon>
        <taxon>Bacillati</taxon>
        <taxon>Bacillota</taxon>
        <taxon>Clostridia</taxon>
        <taxon>Eubacteriales</taxon>
        <taxon>Syntrophomonadaceae</taxon>
        <taxon>Syntrophomonas</taxon>
    </lineage>
</organism>
<keyword evidence="3" id="KW-1185">Reference proteome</keyword>
<dbReference type="GO" id="GO:0000150">
    <property type="term" value="F:DNA strand exchange activity"/>
    <property type="evidence" value="ECO:0007669"/>
    <property type="project" value="InterPro"/>
</dbReference>
<reference evidence="2 3" key="1">
    <citation type="submission" date="2015-03" db="EMBL/GenBank/DDBJ databases">
        <authorList>
            <person name="Murphy D."/>
        </authorList>
    </citation>
    <scope>NUCLEOTIDE SEQUENCE [LARGE SCALE GENOMIC DNA]</scope>
    <source>
        <strain evidence="2 3">OL-4</strain>
    </source>
</reference>
<dbReference type="GO" id="GO:0003677">
    <property type="term" value="F:DNA binding"/>
    <property type="evidence" value="ECO:0007669"/>
    <property type="project" value="InterPro"/>
</dbReference>
<dbReference type="EMBL" id="CGIH01000039">
    <property type="protein sequence ID" value="CFX96455.1"/>
    <property type="molecule type" value="Genomic_DNA"/>
</dbReference>
<dbReference type="STRING" id="690567.2311"/>
<dbReference type="Proteomes" id="UP000045545">
    <property type="component" value="Unassembled WGS sequence"/>
</dbReference>
<dbReference type="Pfam" id="PF00239">
    <property type="entry name" value="Resolvase"/>
    <property type="match status" value="1"/>
</dbReference>
<dbReference type="InterPro" id="IPR006119">
    <property type="entry name" value="Resolv_N"/>
</dbReference>
<dbReference type="AlphaFoldDB" id="A0A0E3W3P0"/>
<accession>A0A0E3W3P0</accession>
<sequence>MRKVTRIDGNNALQAFKPKVRVAAYCRVSTDSDEQMASLEAQKDHYESYIKANPDWEFAGIYYDEGISGTKKGESDWTFETACRL</sequence>
<dbReference type="SUPFAM" id="SSF53041">
    <property type="entry name" value="Resolvase-like"/>
    <property type="match status" value="1"/>
</dbReference>
<feature type="domain" description="Resolvase/invertase-type recombinase catalytic" evidence="1">
    <location>
        <begin position="22"/>
        <end position="72"/>
    </location>
</feature>
<evidence type="ECO:0000259" key="1">
    <source>
        <dbReference type="Pfam" id="PF00239"/>
    </source>
</evidence>
<proteinExistence type="predicted"/>
<dbReference type="InterPro" id="IPR036162">
    <property type="entry name" value="Resolvase-like_N_sf"/>
</dbReference>
<evidence type="ECO:0000313" key="2">
    <source>
        <dbReference type="EMBL" id="CFX96455.1"/>
    </source>
</evidence>
<evidence type="ECO:0000313" key="3">
    <source>
        <dbReference type="Proteomes" id="UP000045545"/>
    </source>
</evidence>